<comment type="caution">
    <text evidence="7">The sequence shown here is derived from an EMBL/GenBank/DDBJ whole genome shotgun (WGS) entry which is preliminary data.</text>
</comment>
<evidence type="ECO:0000313" key="7">
    <source>
        <dbReference type="EMBL" id="TYB77728.1"/>
    </source>
</evidence>
<dbReference type="CDD" id="cd02022">
    <property type="entry name" value="DPCK"/>
    <property type="match status" value="1"/>
</dbReference>
<keyword evidence="8" id="KW-1185">Reference proteome</keyword>
<gene>
    <name evidence="5 7" type="primary">coaE</name>
    <name evidence="7" type="ORF">FVF75_15850</name>
</gene>
<keyword evidence="5 7" id="KW-0418">Kinase</keyword>
<dbReference type="NCBIfam" id="TIGR00152">
    <property type="entry name" value="dephospho-CoA kinase"/>
    <property type="match status" value="1"/>
</dbReference>
<dbReference type="AlphaFoldDB" id="A0A5D0RAJ9"/>
<name>A0A5D0RAJ9_9RHOB</name>
<dbReference type="GO" id="GO:0005524">
    <property type="term" value="F:ATP binding"/>
    <property type="evidence" value="ECO:0007669"/>
    <property type="project" value="UniProtKB-UniRule"/>
</dbReference>
<organism evidence="7 8">
    <name type="scientific">Maritimibacter fusiformis</name>
    <dbReference type="NCBI Taxonomy" id="2603819"/>
    <lineage>
        <taxon>Bacteria</taxon>
        <taxon>Pseudomonadati</taxon>
        <taxon>Pseudomonadota</taxon>
        <taxon>Alphaproteobacteria</taxon>
        <taxon>Rhodobacterales</taxon>
        <taxon>Roseobacteraceae</taxon>
        <taxon>Maritimibacter</taxon>
    </lineage>
</organism>
<comment type="subcellular location">
    <subcellularLocation>
        <location evidence="5">Cytoplasm</location>
    </subcellularLocation>
</comment>
<dbReference type="UniPathway" id="UPA00241">
    <property type="reaction ID" value="UER00356"/>
</dbReference>
<dbReference type="EC" id="2.7.1.24" evidence="5 6"/>
<accession>A0A5D0RAJ9</accession>
<dbReference type="Gene3D" id="3.40.50.300">
    <property type="entry name" value="P-loop containing nucleotide triphosphate hydrolases"/>
    <property type="match status" value="1"/>
</dbReference>
<dbReference type="GO" id="GO:0005737">
    <property type="term" value="C:cytoplasm"/>
    <property type="evidence" value="ECO:0007669"/>
    <property type="project" value="UniProtKB-SubCell"/>
</dbReference>
<keyword evidence="5 7" id="KW-0808">Transferase</keyword>
<feature type="binding site" evidence="5">
    <location>
        <begin position="15"/>
        <end position="20"/>
    </location>
    <ligand>
        <name>ATP</name>
        <dbReference type="ChEBI" id="CHEBI:30616"/>
    </ligand>
</feature>
<keyword evidence="2 5" id="KW-0547">Nucleotide-binding</keyword>
<evidence type="ECO:0000313" key="8">
    <source>
        <dbReference type="Proteomes" id="UP000322080"/>
    </source>
</evidence>
<dbReference type="Proteomes" id="UP000322080">
    <property type="component" value="Unassembled WGS sequence"/>
</dbReference>
<dbReference type="GO" id="GO:0004140">
    <property type="term" value="F:dephospho-CoA kinase activity"/>
    <property type="evidence" value="ECO:0007669"/>
    <property type="project" value="UniProtKB-UniRule"/>
</dbReference>
<dbReference type="HAMAP" id="MF_00376">
    <property type="entry name" value="Dephospho_CoA_kinase"/>
    <property type="match status" value="1"/>
</dbReference>
<dbReference type="PROSITE" id="PS51219">
    <property type="entry name" value="DPCK"/>
    <property type="match status" value="1"/>
</dbReference>
<evidence type="ECO:0000256" key="4">
    <source>
        <dbReference type="ARBA" id="ARBA00022993"/>
    </source>
</evidence>
<dbReference type="RefSeq" id="WP_148379766.1">
    <property type="nucleotide sequence ID" value="NZ_VSIY01000015.1"/>
</dbReference>
<dbReference type="PANTHER" id="PTHR10695:SF46">
    <property type="entry name" value="BIFUNCTIONAL COENZYME A SYNTHASE-RELATED"/>
    <property type="match status" value="1"/>
</dbReference>
<evidence type="ECO:0000256" key="6">
    <source>
        <dbReference type="NCBIfam" id="TIGR00152"/>
    </source>
</evidence>
<dbReference type="GO" id="GO:0015937">
    <property type="term" value="P:coenzyme A biosynthetic process"/>
    <property type="evidence" value="ECO:0007669"/>
    <property type="project" value="UniProtKB-UniRule"/>
</dbReference>
<dbReference type="InterPro" id="IPR027417">
    <property type="entry name" value="P-loop_NTPase"/>
</dbReference>
<dbReference type="PANTHER" id="PTHR10695">
    <property type="entry name" value="DEPHOSPHO-COA KINASE-RELATED"/>
    <property type="match status" value="1"/>
</dbReference>
<evidence type="ECO:0000256" key="5">
    <source>
        <dbReference type="HAMAP-Rule" id="MF_00376"/>
    </source>
</evidence>
<reference evidence="7 8" key="1">
    <citation type="submission" date="2019-08" db="EMBL/GenBank/DDBJ databases">
        <title>Identification of a novel species of the genus Boseongicola.</title>
        <authorList>
            <person name="Zhang X.-Q."/>
        </authorList>
    </citation>
    <scope>NUCLEOTIDE SEQUENCE [LARGE SCALE GENOMIC DNA]</scope>
    <source>
        <strain evidence="7 8">HY14</strain>
    </source>
</reference>
<keyword evidence="4 5" id="KW-0173">Coenzyme A biosynthesis</keyword>
<evidence type="ECO:0000256" key="3">
    <source>
        <dbReference type="ARBA" id="ARBA00022840"/>
    </source>
</evidence>
<dbReference type="EMBL" id="VSIY01000015">
    <property type="protein sequence ID" value="TYB77728.1"/>
    <property type="molecule type" value="Genomic_DNA"/>
</dbReference>
<proteinExistence type="inferred from homology"/>
<evidence type="ECO:0000256" key="1">
    <source>
        <dbReference type="ARBA" id="ARBA00009018"/>
    </source>
</evidence>
<comment type="pathway">
    <text evidence="5">Cofactor biosynthesis; coenzyme A biosynthesis; CoA from (R)-pantothenate: step 5/5.</text>
</comment>
<protein>
    <recommendedName>
        <fullName evidence="5 6">Dephospho-CoA kinase</fullName>
        <ecNumber evidence="5 6">2.7.1.24</ecNumber>
    </recommendedName>
    <alternativeName>
        <fullName evidence="5">Dephosphocoenzyme A kinase</fullName>
    </alternativeName>
</protein>
<sequence length="200" mass="21501">MKKKPFIIGLTGSIGMGKTTTAEMFRDEGVPTWDADAAVHRLYAPGGAAVAPIRALHPDAIEDGGVNRAALKAWIAKDPAALGRIEAVVHPLVAADRAEFLERTEADIVLLDIPLLFETGAGDAMDAIVVVSAPEDIQRVRVLQRGTMSPETFETIRQKQLPDADKRARADYVIDSRTLEAARAGVQAVLKDIRARLADA</sequence>
<evidence type="ECO:0000256" key="2">
    <source>
        <dbReference type="ARBA" id="ARBA00022741"/>
    </source>
</evidence>
<comment type="catalytic activity">
    <reaction evidence="5">
        <text>3'-dephospho-CoA + ATP = ADP + CoA + H(+)</text>
        <dbReference type="Rhea" id="RHEA:18245"/>
        <dbReference type="ChEBI" id="CHEBI:15378"/>
        <dbReference type="ChEBI" id="CHEBI:30616"/>
        <dbReference type="ChEBI" id="CHEBI:57287"/>
        <dbReference type="ChEBI" id="CHEBI:57328"/>
        <dbReference type="ChEBI" id="CHEBI:456216"/>
        <dbReference type="EC" id="2.7.1.24"/>
    </reaction>
</comment>
<keyword evidence="3 5" id="KW-0067">ATP-binding</keyword>
<keyword evidence="5" id="KW-0963">Cytoplasm</keyword>
<dbReference type="SUPFAM" id="SSF52540">
    <property type="entry name" value="P-loop containing nucleoside triphosphate hydrolases"/>
    <property type="match status" value="1"/>
</dbReference>
<dbReference type="Pfam" id="PF01121">
    <property type="entry name" value="CoaE"/>
    <property type="match status" value="1"/>
</dbReference>
<comment type="similarity">
    <text evidence="1 5">Belongs to the CoaE family.</text>
</comment>
<dbReference type="InterPro" id="IPR001977">
    <property type="entry name" value="Depp_CoAkinase"/>
</dbReference>
<comment type="function">
    <text evidence="5">Catalyzes the phosphorylation of the 3'-hydroxyl group of dephosphocoenzyme A to form coenzyme A.</text>
</comment>